<dbReference type="GO" id="GO:0008017">
    <property type="term" value="F:microtubule binding"/>
    <property type="evidence" value="ECO:0007669"/>
    <property type="project" value="InterPro"/>
</dbReference>
<dbReference type="GO" id="GO:0007018">
    <property type="term" value="P:microtubule-based movement"/>
    <property type="evidence" value="ECO:0007669"/>
    <property type="project" value="InterPro"/>
</dbReference>
<sequence length="103" mass="11208">MGAIGGDESVQWDKMNGAEVVNGGGSGAGSLDRIQVLVRVRPLSDKEIARGEPAEWECINDTTIMFRSTFPDRPTAPTAYTFGQRSFDATSFVFFIALVLQYA</sequence>
<comment type="caution">
    <text evidence="2">Lacks conserved residue(s) required for the propagation of feature annotation.</text>
</comment>
<reference evidence="5" key="1">
    <citation type="journal article" date="2014" name="Science">
        <title>Ancient hybridizations among the ancestral genomes of bread wheat.</title>
        <authorList>
            <consortium name="International Wheat Genome Sequencing Consortium,"/>
            <person name="Marcussen T."/>
            <person name="Sandve S.R."/>
            <person name="Heier L."/>
            <person name="Spannagl M."/>
            <person name="Pfeifer M."/>
            <person name="Jakobsen K.S."/>
            <person name="Wulff B.B."/>
            <person name="Steuernagel B."/>
            <person name="Mayer K.F."/>
            <person name="Olsen O.A."/>
        </authorList>
    </citation>
    <scope>NUCLEOTIDE SEQUENCE [LARGE SCALE GENOMIC DNA]</scope>
    <source>
        <strain evidence="5">cv. AL8/78</strain>
    </source>
</reference>
<proteinExistence type="inferred from homology"/>
<evidence type="ECO:0000256" key="2">
    <source>
        <dbReference type="PROSITE-ProRule" id="PRU00283"/>
    </source>
</evidence>
<evidence type="ECO:0000313" key="5">
    <source>
        <dbReference type="Proteomes" id="UP000015105"/>
    </source>
</evidence>
<evidence type="ECO:0000313" key="4">
    <source>
        <dbReference type="EnsemblPlants" id="AET6Gv20624000.35"/>
    </source>
</evidence>
<dbReference type="AlphaFoldDB" id="A0A453P6D1"/>
<dbReference type="Gramene" id="AET6Gv20624000.35">
    <property type="protein sequence ID" value="AET6Gv20624000.35"/>
    <property type="gene ID" value="AET6Gv20624000"/>
</dbReference>
<reference evidence="4" key="3">
    <citation type="journal article" date="2017" name="Nature">
        <title>Genome sequence of the progenitor of the wheat D genome Aegilops tauschii.</title>
        <authorList>
            <person name="Luo M.C."/>
            <person name="Gu Y.Q."/>
            <person name="Puiu D."/>
            <person name="Wang H."/>
            <person name="Twardziok S.O."/>
            <person name="Deal K.R."/>
            <person name="Huo N."/>
            <person name="Zhu T."/>
            <person name="Wang L."/>
            <person name="Wang Y."/>
            <person name="McGuire P.E."/>
            <person name="Liu S."/>
            <person name="Long H."/>
            <person name="Ramasamy R.K."/>
            <person name="Rodriguez J.C."/>
            <person name="Van S.L."/>
            <person name="Yuan L."/>
            <person name="Wang Z."/>
            <person name="Xia Z."/>
            <person name="Xiao L."/>
            <person name="Anderson O.D."/>
            <person name="Ouyang S."/>
            <person name="Liang Y."/>
            <person name="Zimin A.V."/>
            <person name="Pertea G."/>
            <person name="Qi P."/>
            <person name="Bennetzen J.L."/>
            <person name="Dai X."/>
            <person name="Dawson M.W."/>
            <person name="Muller H.G."/>
            <person name="Kugler K."/>
            <person name="Rivarola-Duarte L."/>
            <person name="Spannagl M."/>
            <person name="Mayer K.F.X."/>
            <person name="Lu F.H."/>
            <person name="Bevan M.W."/>
            <person name="Leroy P."/>
            <person name="Li P."/>
            <person name="You F.M."/>
            <person name="Sun Q."/>
            <person name="Liu Z."/>
            <person name="Lyons E."/>
            <person name="Wicker T."/>
            <person name="Salzberg S.L."/>
            <person name="Devos K.M."/>
            <person name="Dvorak J."/>
        </authorList>
    </citation>
    <scope>NUCLEOTIDE SEQUENCE [LARGE SCALE GENOMIC DNA]</scope>
    <source>
        <strain evidence="4">cv. AL8/78</strain>
    </source>
</reference>
<evidence type="ECO:0000259" key="3">
    <source>
        <dbReference type="PROSITE" id="PS50067"/>
    </source>
</evidence>
<protein>
    <recommendedName>
        <fullName evidence="3">Kinesin motor domain-containing protein</fullName>
    </recommendedName>
</protein>
<reference evidence="5" key="2">
    <citation type="journal article" date="2017" name="Nat. Plants">
        <title>The Aegilops tauschii genome reveals multiple impacts of transposons.</title>
        <authorList>
            <person name="Zhao G."/>
            <person name="Zou C."/>
            <person name="Li K."/>
            <person name="Wang K."/>
            <person name="Li T."/>
            <person name="Gao L."/>
            <person name="Zhang X."/>
            <person name="Wang H."/>
            <person name="Yang Z."/>
            <person name="Liu X."/>
            <person name="Jiang W."/>
            <person name="Mao L."/>
            <person name="Kong X."/>
            <person name="Jiao Y."/>
            <person name="Jia J."/>
        </authorList>
    </citation>
    <scope>NUCLEOTIDE SEQUENCE [LARGE SCALE GENOMIC DNA]</scope>
    <source>
        <strain evidence="5">cv. AL8/78</strain>
    </source>
</reference>
<feature type="domain" description="Kinesin motor" evidence="3">
    <location>
        <begin position="33"/>
        <end position="103"/>
    </location>
</feature>
<dbReference type="Gramene" id="AET6Gv20624000.34">
    <property type="protein sequence ID" value="AET6Gv20624000.34"/>
    <property type="gene ID" value="AET6Gv20624000"/>
</dbReference>
<dbReference type="GO" id="GO:0005524">
    <property type="term" value="F:ATP binding"/>
    <property type="evidence" value="ECO:0007669"/>
    <property type="project" value="InterPro"/>
</dbReference>
<accession>A0A453P6D1</accession>
<dbReference type="PROSITE" id="PS50067">
    <property type="entry name" value="KINESIN_MOTOR_2"/>
    <property type="match status" value="1"/>
</dbReference>
<dbReference type="InterPro" id="IPR001752">
    <property type="entry name" value="Kinesin_motor_dom"/>
</dbReference>
<keyword evidence="1" id="KW-0505">Motor protein</keyword>
<reference evidence="4" key="4">
    <citation type="submission" date="2019-03" db="UniProtKB">
        <authorList>
            <consortium name="EnsemblPlants"/>
        </authorList>
    </citation>
    <scope>IDENTIFICATION</scope>
</reference>
<dbReference type="Proteomes" id="UP000015105">
    <property type="component" value="Chromosome 6D"/>
</dbReference>
<name>A0A453P6D1_AEGTS</name>
<dbReference type="EnsemblPlants" id="AET6Gv20624000.34">
    <property type="protein sequence ID" value="AET6Gv20624000.34"/>
    <property type="gene ID" value="AET6Gv20624000"/>
</dbReference>
<reference evidence="4" key="5">
    <citation type="journal article" date="2021" name="G3 (Bethesda)">
        <title>Aegilops tauschii genome assembly Aet v5.0 features greater sequence contiguity and improved annotation.</title>
        <authorList>
            <person name="Wang L."/>
            <person name="Zhu T."/>
            <person name="Rodriguez J.C."/>
            <person name="Deal K.R."/>
            <person name="Dubcovsky J."/>
            <person name="McGuire P.E."/>
            <person name="Lux T."/>
            <person name="Spannagl M."/>
            <person name="Mayer K.F.X."/>
            <person name="Baldrich P."/>
            <person name="Meyers B.C."/>
            <person name="Huo N."/>
            <person name="Gu Y.Q."/>
            <person name="Zhou H."/>
            <person name="Devos K.M."/>
            <person name="Bennetzen J.L."/>
            <person name="Unver T."/>
            <person name="Budak H."/>
            <person name="Gulick P.J."/>
            <person name="Galiba G."/>
            <person name="Kalapos B."/>
            <person name="Nelson D.R."/>
            <person name="Li P."/>
            <person name="You F.M."/>
            <person name="Luo M.C."/>
            <person name="Dvorak J."/>
        </authorList>
    </citation>
    <scope>NUCLEOTIDE SEQUENCE [LARGE SCALE GENOMIC DNA]</scope>
    <source>
        <strain evidence="4">cv. AL8/78</strain>
    </source>
</reference>
<comment type="similarity">
    <text evidence="2">Belongs to the TRAFAC class myosin-kinesin ATPase superfamily. Kinesin family.</text>
</comment>
<evidence type="ECO:0000256" key="1">
    <source>
        <dbReference type="ARBA" id="ARBA00023175"/>
    </source>
</evidence>
<organism evidence="4 5">
    <name type="scientific">Aegilops tauschii subsp. strangulata</name>
    <name type="common">Goatgrass</name>
    <dbReference type="NCBI Taxonomy" id="200361"/>
    <lineage>
        <taxon>Eukaryota</taxon>
        <taxon>Viridiplantae</taxon>
        <taxon>Streptophyta</taxon>
        <taxon>Embryophyta</taxon>
        <taxon>Tracheophyta</taxon>
        <taxon>Spermatophyta</taxon>
        <taxon>Magnoliopsida</taxon>
        <taxon>Liliopsida</taxon>
        <taxon>Poales</taxon>
        <taxon>Poaceae</taxon>
        <taxon>BOP clade</taxon>
        <taxon>Pooideae</taxon>
        <taxon>Triticodae</taxon>
        <taxon>Triticeae</taxon>
        <taxon>Triticinae</taxon>
        <taxon>Aegilops</taxon>
    </lineage>
</organism>
<dbReference type="GO" id="GO:0003777">
    <property type="term" value="F:microtubule motor activity"/>
    <property type="evidence" value="ECO:0007669"/>
    <property type="project" value="InterPro"/>
</dbReference>
<keyword evidence="5" id="KW-1185">Reference proteome</keyword>
<dbReference type="EnsemblPlants" id="AET6Gv20624000.35">
    <property type="protein sequence ID" value="AET6Gv20624000.35"/>
    <property type="gene ID" value="AET6Gv20624000"/>
</dbReference>